<evidence type="ECO:0000313" key="2">
    <source>
        <dbReference type="Proteomes" id="UP001596122"/>
    </source>
</evidence>
<dbReference type="RefSeq" id="WP_340270839.1">
    <property type="nucleotide sequence ID" value="NZ_JBBEOG010000008.1"/>
</dbReference>
<reference evidence="2" key="1">
    <citation type="journal article" date="2019" name="Int. J. Syst. Evol. Microbiol.">
        <title>The Global Catalogue of Microorganisms (GCM) 10K type strain sequencing project: providing services to taxonomists for standard genome sequencing and annotation.</title>
        <authorList>
            <consortium name="The Broad Institute Genomics Platform"/>
            <consortium name="The Broad Institute Genome Sequencing Center for Infectious Disease"/>
            <person name="Wu L."/>
            <person name="Ma J."/>
        </authorList>
    </citation>
    <scope>NUCLEOTIDE SEQUENCE [LARGE SCALE GENOMIC DNA]</scope>
    <source>
        <strain evidence="2">CCUG 43114</strain>
    </source>
</reference>
<proteinExistence type="predicted"/>
<evidence type="ECO:0000313" key="1">
    <source>
        <dbReference type="EMBL" id="MFC5380971.1"/>
    </source>
</evidence>
<keyword evidence="2" id="KW-1185">Reference proteome</keyword>
<gene>
    <name evidence="1" type="ORF">ACFPJ6_09220</name>
</gene>
<dbReference type="Proteomes" id="UP001596122">
    <property type="component" value="Unassembled WGS sequence"/>
</dbReference>
<organism evidence="1 2">
    <name type="scientific">Aquipuribacter nitratireducens</name>
    <dbReference type="NCBI Taxonomy" id="650104"/>
    <lineage>
        <taxon>Bacteria</taxon>
        <taxon>Bacillati</taxon>
        <taxon>Actinomycetota</taxon>
        <taxon>Actinomycetes</taxon>
        <taxon>Micrococcales</taxon>
        <taxon>Intrasporangiaceae</taxon>
        <taxon>Aquipuribacter</taxon>
    </lineage>
</organism>
<accession>A0ABW0GPY1</accession>
<comment type="caution">
    <text evidence="1">The sequence shown here is derived from an EMBL/GenBank/DDBJ whole genome shotgun (WGS) entry which is preliminary data.</text>
</comment>
<dbReference type="EMBL" id="JBHSLD010000007">
    <property type="protein sequence ID" value="MFC5380971.1"/>
    <property type="molecule type" value="Genomic_DNA"/>
</dbReference>
<protein>
    <submittedName>
        <fullName evidence="1">Uncharacterized protein</fullName>
    </submittedName>
</protein>
<name>A0ABW0GPY1_9MICO</name>
<sequence>MEPLDLFLVRARTADLQREAREAALARQLPARPRTRHVGAVALGTRAGLAALAGRVRSLRSVVPAGSAAGGAAGTAGGAQVCCA</sequence>